<gene>
    <name evidence="1" type="ORF">LCGC14_0701270</name>
</gene>
<dbReference type="AlphaFoldDB" id="A0A0F9T3I2"/>
<reference evidence="1" key="1">
    <citation type="journal article" date="2015" name="Nature">
        <title>Complex archaea that bridge the gap between prokaryotes and eukaryotes.</title>
        <authorList>
            <person name="Spang A."/>
            <person name="Saw J.H."/>
            <person name="Jorgensen S.L."/>
            <person name="Zaremba-Niedzwiedzka K."/>
            <person name="Martijn J."/>
            <person name="Lind A.E."/>
            <person name="van Eijk R."/>
            <person name="Schleper C."/>
            <person name="Guy L."/>
            <person name="Ettema T.J."/>
        </authorList>
    </citation>
    <scope>NUCLEOTIDE SEQUENCE</scope>
</reference>
<protein>
    <submittedName>
        <fullName evidence="1">Uncharacterized protein</fullName>
    </submittedName>
</protein>
<accession>A0A0F9T3I2</accession>
<proteinExistence type="predicted"/>
<comment type="caution">
    <text evidence="1">The sequence shown here is derived from an EMBL/GenBank/DDBJ whole genome shotgun (WGS) entry which is preliminary data.</text>
</comment>
<dbReference type="SUPFAM" id="SSF53335">
    <property type="entry name" value="S-adenosyl-L-methionine-dependent methyltransferases"/>
    <property type="match status" value="1"/>
</dbReference>
<name>A0A0F9T3I2_9ZZZZ</name>
<evidence type="ECO:0000313" key="1">
    <source>
        <dbReference type="EMBL" id="KKN43626.1"/>
    </source>
</evidence>
<sequence>MGSLGAHPVRGYIEKYGLTAMLETGTGHGEGVNIGVRVGFTKVLTCEIDRDNRNRAMDENVSPFIHFYLGDSVEVLPVMLDQLNGERLLVWLDAHLGKAPIDQRLPLEKELQILTSKRDCSKDVIIVDDLRLYDRTLWGGAFNISEHVKNPEMLISKEEIEGFFLNHKIIVSIKNEGALVFLPKESE</sequence>
<organism evidence="1">
    <name type="scientific">marine sediment metagenome</name>
    <dbReference type="NCBI Taxonomy" id="412755"/>
    <lineage>
        <taxon>unclassified sequences</taxon>
        <taxon>metagenomes</taxon>
        <taxon>ecological metagenomes</taxon>
    </lineage>
</organism>
<dbReference type="EMBL" id="LAZR01001500">
    <property type="protein sequence ID" value="KKN43626.1"/>
    <property type="molecule type" value="Genomic_DNA"/>
</dbReference>
<dbReference type="InterPro" id="IPR029063">
    <property type="entry name" value="SAM-dependent_MTases_sf"/>
</dbReference>